<name>A0A392VR60_9FABA</name>
<feature type="non-terminal residue" evidence="1">
    <location>
        <position position="20"/>
    </location>
</feature>
<organism evidence="1 2">
    <name type="scientific">Trifolium medium</name>
    <dbReference type="NCBI Taxonomy" id="97028"/>
    <lineage>
        <taxon>Eukaryota</taxon>
        <taxon>Viridiplantae</taxon>
        <taxon>Streptophyta</taxon>
        <taxon>Embryophyta</taxon>
        <taxon>Tracheophyta</taxon>
        <taxon>Spermatophyta</taxon>
        <taxon>Magnoliopsida</taxon>
        <taxon>eudicotyledons</taxon>
        <taxon>Gunneridae</taxon>
        <taxon>Pentapetalae</taxon>
        <taxon>rosids</taxon>
        <taxon>fabids</taxon>
        <taxon>Fabales</taxon>
        <taxon>Fabaceae</taxon>
        <taxon>Papilionoideae</taxon>
        <taxon>50 kb inversion clade</taxon>
        <taxon>NPAAA clade</taxon>
        <taxon>Hologalegina</taxon>
        <taxon>IRL clade</taxon>
        <taxon>Trifolieae</taxon>
        <taxon>Trifolium</taxon>
    </lineage>
</organism>
<dbReference type="EMBL" id="LXQA011256709">
    <property type="protein sequence ID" value="MCI90874.1"/>
    <property type="molecule type" value="Genomic_DNA"/>
</dbReference>
<comment type="caution">
    <text evidence="1">The sequence shown here is derived from an EMBL/GenBank/DDBJ whole genome shotgun (WGS) entry which is preliminary data.</text>
</comment>
<protein>
    <submittedName>
        <fullName evidence="1">Uncharacterized protein</fullName>
    </submittedName>
</protein>
<dbReference type="Proteomes" id="UP000265520">
    <property type="component" value="Unassembled WGS sequence"/>
</dbReference>
<dbReference type="AlphaFoldDB" id="A0A392VR60"/>
<reference evidence="1 2" key="1">
    <citation type="journal article" date="2018" name="Front. Plant Sci.">
        <title>Red Clover (Trifolium pratense) and Zigzag Clover (T. medium) - A Picture of Genomic Similarities and Differences.</title>
        <authorList>
            <person name="Dluhosova J."/>
            <person name="Istvanek J."/>
            <person name="Nedelnik J."/>
            <person name="Repkova J."/>
        </authorList>
    </citation>
    <scope>NUCLEOTIDE SEQUENCE [LARGE SCALE GENOMIC DNA]</scope>
    <source>
        <strain evidence="2">cv. 10/8</strain>
        <tissue evidence="1">Leaf</tissue>
    </source>
</reference>
<evidence type="ECO:0000313" key="1">
    <source>
        <dbReference type="EMBL" id="MCI90874.1"/>
    </source>
</evidence>
<evidence type="ECO:0000313" key="2">
    <source>
        <dbReference type="Proteomes" id="UP000265520"/>
    </source>
</evidence>
<proteinExistence type="predicted"/>
<accession>A0A392VR60</accession>
<sequence length="20" mass="2291">MAMVDFKMVDLTKLSCKAMK</sequence>
<keyword evidence="2" id="KW-1185">Reference proteome</keyword>